<dbReference type="InterPro" id="IPR025202">
    <property type="entry name" value="PLD-like_dom"/>
</dbReference>
<reference evidence="2 3" key="1">
    <citation type="submission" date="2019-07" db="EMBL/GenBank/DDBJ databases">
        <title>R&amp;d 2014.</title>
        <authorList>
            <person name="Klenk H.-P."/>
        </authorList>
    </citation>
    <scope>NUCLEOTIDE SEQUENCE [LARGE SCALE GENOMIC DNA]</scope>
    <source>
        <strain evidence="2 3">DSM 43912</strain>
    </source>
</reference>
<dbReference type="AlphaFoldDB" id="A0A562WD58"/>
<feature type="domain" description="PLD phosphodiesterase" evidence="1">
    <location>
        <begin position="144"/>
        <end position="166"/>
    </location>
</feature>
<dbReference type="SUPFAM" id="SSF56024">
    <property type="entry name" value="Phospholipase D/nuclease"/>
    <property type="match status" value="2"/>
</dbReference>
<dbReference type="Gene3D" id="3.30.870.10">
    <property type="entry name" value="Endonuclease Chain A"/>
    <property type="match status" value="2"/>
</dbReference>
<gene>
    <name evidence="2" type="ORF">JD81_01473</name>
</gene>
<comment type="caution">
    <text evidence="2">The sequence shown here is derived from an EMBL/GenBank/DDBJ whole genome shotgun (WGS) entry which is preliminary data.</text>
</comment>
<dbReference type="Pfam" id="PF13091">
    <property type="entry name" value="PLDc_2"/>
    <property type="match status" value="2"/>
</dbReference>
<dbReference type="InterPro" id="IPR001736">
    <property type="entry name" value="PLipase_D/transphosphatidylase"/>
</dbReference>
<accession>A0A562WD58</accession>
<organism evidence="2 3">
    <name type="scientific">Micromonospora sagamiensis</name>
    <dbReference type="NCBI Taxonomy" id="47875"/>
    <lineage>
        <taxon>Bacteria</taxon>
        <taxon>Bacillati</taxon>
        <taxon>Actinomycetota</taxon>
        <taxon>Actinomycetes</taxon>
        <taxon>Micromonosporales</taxon>
        <taxon>Micromonosporaceae</taxon>
        <taxon>Micromonospora</taxon>
    </lineage>
</organism>
<dbReference type="SMART" id="SM00155">
    <property type="entry name" value="PLDc"/>
    <property type="match status" value="2"/>
</dbReference>
<sequence>MTERDRVDLGRVRTPSGFFLPVSAPAEPFVAAPPADDHYRHHFTYRGSAESIRQAAVDLIRSARRKIFLASFRIGDRQIIDALVEAVHRLRGGVYVVTSWNESTLRRGLAELDDLDGDDVAVQKKQFDSLTRRGIALRGHEQCHAKFLVVDDERALVGSANLETSALADRPERAATGESGVVLTDPAEVGRLARFFTRLWFAGCTWEVTPGTEYALRQRVPVDAPVTVASSTGPHGVVWTDGTEHGILHTLHDVIGRARHELLLATFGLVGVRERPEMLLDPLRRAMREHGVDVRLLVRARNNIPDHRRDTAALAEAGVRIHADAYTHAKAVIADGRHGALFSANLDASHGLYDGVEVGVRLDHRPVLTEARRYLLHAMAHADRRFEPQPTGRTLDAGLRAAWQTRWRGGGRLTVTASDADWRTLVEAVESGPVLWTDDGVLRLHAADRVFTLAGPARRLSVTRADEPALDRMDRWYGQFRSEGTASTRRGICPATLVRA</sequence>
<evidence type="ECO:0000313" key="3">
    <source>
        <dbReference type="Proteomes" id="UP000319728"/>
    </source>
</evidence>
<dbReference type="RefSeq" id="WP_145816145.1">
    <property type="nucleotide sequence ID" value="NZ_AP023438.1"/>
</dbReference>
<dbReference type="GO" id="GO:0032049">
    <property type="term" value="P:cardiolipin biosynthetic process"/>
    <property type="evidence" value="ECO:0007669"/>
    <property type="project" value="UniProtKB-ARBA"/>
</dbReference>
<keyword evidence="3" id="KW-1185">Reference proteome</keyword>
<dbReference type="OrthoDB" id="1490185at2"/>
<dbReference type="Proteomes" id="UP000319728">
    <property type="component" value="Unassembled WGS sequence"/>
</dbReference>
<protein>
    <submittedName>
        <fullName evidence="2">Phosphatidylserine/phosphatidylglycerophosphate/ cardiolipin synthase-like enzyme</fullName>
    </submittedName>
</protein>
<dbReference type="PANTHER" id="PTHR21248">
    <property type="entry name" value="CARDIOLIPIN SYNTHASE"/>
    <property type="match status" value="1"/>
</dbReference>
<evidence type="ECO:0000259" key="1">
    <source>
        <dbReference type="PROSITE" id="PS50035"/>
    </source>
</evidence>
<evidence type="ECO:0000313" key="2">
    <source>
        <dbReference type="EMBL" id="TWJ27971.1"/>
    </source>
</evidence>
<proteinExistence type="predicted"/>
<name>A0A562WD58_9ACTN</name>
<feature type="domain" description="PLD phosphodiesterase" evidence="1">
    <location>
        <begin position="323"/>
        <end position="350"/>
    </location>
</feature>
<dbReference type="EMBL" id="VLLP01000001">
    <property type="protein sequence ID" value="TWJ27971.1"/>
    <property type="molecule type" value="Genomic_DNA"/>
</dbReference>
<dbReference type="PANTHER" id="PTHR21248:SF22">
    <property type="entry name" value="PHOSPHOLIPASE D"/>
    <property type="match status" value="1"/>
</dbReference>
<dbReference type="GO" id="GO:0030572">
    <property type="term" value="F:phosphatidyltransferase activity"/>
    <property type="evidence" value="ECO:0007669"/>
    <property type="project" value="UniProtKB-ARBA"/>
</dbReference>
<dbReference type="PROSITE" id="PS50035">
    <property type="entry name" value="PLD"/>
    <property type="match status" value="2"/>
</dbReference>